<feature type="transmembrane region" description="Helical" evidence="2">
    <location>
        <begin position="119"/>
        <end position="145"/>
    </location>
</feature>
<keyword evidence="2" id="KW-1133">Transmembrane helix</keyword>
<dbReference type="Pfam" id="PF02517">
    <property type="entry name" value="Rce1-like"/>
    <property type="match status" value="1"/>
</dbReference>
<evidence type="ECO:0000259" key="3">
    <source>
        <dbReference type="Pfam" id="PF02517"/>
    </source>
</evidence>
<gene>
    <name evidence="4" type="ORF">HXK00_02565</name>
</gene>
<dbReference type="GO" id="GO:0008237">
    <property type="term" value="F:metallopeptidase activity"/>
    <property type="evidence" value="ECO:0007669"/>
    <property type="project" value="UniProtKB-KW"/>
</dbReference>
<feature type="domain" description="CAAX prenyl protease 2/Lysostaphin resistance protein A-like" evidence="3">
    <location>
        <begin position="669"/>
        <end position="760"/>
    </location>
</feature>
<feature type="transmembrane region" description="Helical" evidence="2">
    <location>
        <begin position="192"/>
        <end position="210"/>
    </location>
</feature>
<evidence type="ECO:0000256" key="1">
    <source>
        <dbReference type="ARBA" id="ARBA00009067"/>
    </source>
</evidence>
<feature type="transmembrane region" description="Helical" evidence="2">
    <location>
        <begin position="724"/>
        <end position="741"/>
    </location>
</feature>
<reference evidence="4" key="1">
    <citation type="submission" date="2020-04" db="EMBL/GenBank/DDBJ databases">
        <title>Deep metagenomics examines the oral microbiome during advanced dental caries in children, revealing novel taxa and co-occurrences with host molecules.</title>
        <authorList>
            <person name="Baker J.L."/>
            <person name="Morton J.T."/>
            <person name="Dinis M."/>
            <person name="Alvarez R."/>
            <person name="Tran N.C."/>
            <person name="Knight R."/>
            <person name="Edlund A."/>
        </authorList>
    </citation>
    <scope>NUCLEOTIDE SEQUENCE</scope>
    <source>
        <strain evidence="4">JCVI_23_bin.16</strain>
    </source>
</reference>
<accession>A0A929MN99</accession>
<dbReference type="EMBL" id="JABZFV010000030">
    <property type="protein sequence ID" value="MBF0934511.1"/>
    <property type="molecule type" value="Genomic_DNA"/>
</dbReference>
<keyword evidence="4" id="KW-0482">Metalloprotease</keyword>
<name>A0A929MN99_ABIDE</name>
<feature type="transmembrane region" description="Helical" evidence="2">
    <location>
        <begin position="353"/>
        <end position="374"/>
    </location>
</feature>
<keyword evidence="2" id="KW-0812">Transmembrane</keyword>
<feature type="transmembrane region" description="Helical" evidence="2">
    <location>
        <begin position="590"/>
        <end position="612"/>
    </location>
</feature>
<evidence type="ECO:0000313" key="4">
    <source>
        <dbReference type="EMBL" id="MBF0934511.1"/>
    </source>
</evidence>
<dbReference type="GO" id="GO:0080120">
    <property type="term" value="P:CAAX-box protein maturation"/>
    <property type="evidence" value="ECO:0007669"/>
    <property type="project" value="UniProtKB-ARBA"/>
</dbReference>
<evidence type="ECO:0000256" key="2">
    <source>
        <dbReference type="SAM" id="Phobius"/>
    </source>
</evidence>
<dbReference type="PANTHER" id="PTHR36435">
    <property type="entry name" value="SLR1288 PROTEIN"/>
    <property type="match status" value="1"/>
</dbReference>
<feature type="transmembrane region" description="Helical" evidence="2">
    <location>
        <begin position="668"/>
        <end position="689"/>
    </location>
</feature>
<feature type="transmembrane region" description="Helical" evidence="2">
    <location>
        <begin position="512"/>
        <end position="531"/>
    </location>
</feature>
<feature type="transmembrane region" description="Helical" evidence="2">
    <location>
        <begin position="47"/>
        <end position="69"/>
    </location>
</feature>
<keyword evidence="4" id="KW-0645">Protease</keyword>
<keyword evidence="4" id="KW-0378">Hydrolase</keyword>
<dbReference type="GO" id="GO:0004175">
    <property type="term" value="F:endopeptidase activity"/>
    <property type="evidence" value="ECO:0007669"/>
    <property type="project" value="UniProtKB-ARBA"/>
</dbReference>
<comment type="caution">
    <text evidence="4">The sequence shown here is derived from an EMBL/GenBank/DDBJ whole genome shotgun (WGS) entry which is preliminary data.</text>
</comment>
<proteinExistence type="inferred from homology"/>
<feature type="transmembrane region" description="Helical" evidence="2">
    <location>
        <begin position="480"/>
        <end position="500"/>
    </location>
</feature>
<feature type="transmembrane region" description="Helical" evidence="2">
    <location>
        <begin position="242"/>
        <end position="262"/>
    </location>
</feature>
<dbReference type="InterPro" id="IPR003675">
    <property type="entry name" value="Rce1/LyrA-like_dom"/>
</dbReference>
<feature type="transmembrane region" description="Helical" evidence="2">
    <location>
        <begin position="753"/>
        <end position="772"/>
    </location>
</feature>
<feature type="transmembrane region" description="Helical" evidence="2">
    <location>
        <begin position="151"/>
        <end position="180"/>
    </location>
</feature>
<dbReference type="Proteomes" id="UP000757900">
    <property type="component" value="Unassembled WGS sequence"/>
</dbReference>
<protein>
    <submittedName>
        <fullName evidence="4">CPBP family intramembrane metalloprotease</fullName>
    </submittedName>
</protein>
<keyword evidence="2" id="KW-0472">Membrane</keyword>
<comment type="similarity">
    <text evidence="1">Belongs to the UPF0177 family.</text>
</comment>
<evidence type="ECO:0000313" key="5">
    <source>
        <dbReference type="Proteomes" id="UP000757900"/>
    </source>
</evidence>
<sequence length="776" mass="87137">MRLKMIWQLMRVNILYAGQAGALVRYRQRQAANPNKKLDVPMILIRQYLLVGAMYVFLFCFMNGFFQLAGAPMRFTVIVSVFVLMMLGQGFMTFYNVFYESGDLQAYRPYAYSEGEIMLAKLLSALMVILFTILPVLCYFILLAIQSPGLLVLTLLLSLLGFSLILATIISLLIVLAHYLTKTSVFRQHKQLASNLLMALVMLITFWAIFQINGSRDDLSHLSGLAQIFMPFYDLVMDPGQMGAWLGILPWLAALGALQILLRLQVVPQFYEAALTTSSQSGIGQRKSRIYRLDGQGRLSWVKTYVWRLVSEGSVLMQAILMSSIFPYIFLIAILGGLSEKPELLAELVQARYLAPLMLLVIFIAGFNAGYGGLAMMGHSLEKDNLAYVKTLPMDLMGYLKRKFWLLVGLQSPLALAILIGLCLFLGMEWWVIGCLVLTWLVVSLAWSSWSYSKDYLEPITQWSNVSELYSRGSTWVRSMLMLLGYIVTIALVVGEYVLLMKLPERTGYVHALFLTAILLSVAAMIGIVAWHRLAVQVRGAEVVGQLRHKWYYWPPAIVLGFLAIMVSLLPQVVVFNLLAQVVGDQQTYLMLAALAGGIIFTAISLKFYYKLSGEGLKFGWKDLGIALVSTIAMRIVIILVYSMMQAYQQQTANDVSLGNALGLATEPSLWIAYFVISVIGPISEELAFRGYFKKLFCSKGHFGWLAGLVSSVIFGYLHGSSTFFEWAIYGGMGFLFYLSFRRRNQLIDSIALHIGNNLFVSVMQLLVYYGILRLQ</sequence>
<feature type="transmembrane region" description="Helical" evidence="2">
    <location>
        <begin position="701"/>
        <end position="718"/>
    </location>
</feature>
<feature type="transmembrane region" description="Helical" evidence="2">
    <location>
        <begin position="624"/>
        <end position="648"/>
    </location>
</feature>
<feature type="transmembrane region" description="Helical" evidence="2">
    <location>
        <begin position="315"/>
        <end position="338"/>
    </location>
</feature>
<feature type="transmembrane region" description="Helical" evidence="2">
    <location>
        <begin position="75"/>
        <end position="98"/>
    </location>
</feature>
<feature type="transmembrane region" description="Helical" evidence="2">
    <location>
        <begin position="404"/>
        <end position="424"/>
    </location>
</feature>
<dbReference type="AlphaFoldDB" id="A0A929MN99"/>
<dbReference type="InterPro" id="IPR052710">
    <property type="entry name" value="CAAX_protease"/>
</dbReference>
<feature type="transmembrane region" description="Helical" evidence="2">
    <location>
        <begin position="551"/>
        <end position="570"/>
    </location>
</feature>
<feature type="transmembrane region" description="Helical" evidence="2">
    <location>
        <begin position="430"/>
        <end position="450"/>
    </location>
</feature>
<dbReference type="PANTHER" id="PTHR36435:SF1">
    <property type="entry name" value="CAAX AMINO TERMINAL PROTEASE FAMILY PROTEIN"/>
    <property type="match status" value="1"/>
</dbReference>
<organism evidence="4 5">
    <name type="scientific">Abiotrophia defectiva</name>
    <name type="common">Streptococcus defectivus</name>
    <dbReference type="NCBI Taxonomy" id="46125"/>
    <lineage>
        <taxon>Bacteria</taxon>
        <taxon>Bacillati</taxon>
        <taxon>Bacillota</taxon>
        <taxon>Bacilli</taxon>
        <taxon>Lactobacillales</taxon>
        <taxon>Aerococcaceae</taxon>
        <taxon>Abiotrophia</taxon>
    </lineage>
</organism>